<dbReference type="FunFam" id="1.20.5.170:FF:000006">
    <property type="entry name" value="fos-related antigen 2 isoform X1"/>
    <property type="match status" value="1"/>
</dbReference>
<dbReference type="GO" id="GO:0036446">
    <property type="term" value="P:myofibroblast differentiation"/>
    <property type="evidence" value="ECO:0007669"/>
    <property type="project" value="Ensembl"/>
</dbReference>
<dbReference type="GO" id="GO:0045444">
    <property type="term" value="P:fat cell differentiation"/>
    <property type="evidence" value="ECO:0007669"/>
    <property type="project" value="Ensembl"/>
</dbReference>
<dbReference type="PANTHER" id="PTHR23351">
    <property type="entry name" value="FOS TRANSCRIPTION FACTOR-RELATED"/>
    <property type="match status" value="1"/>
</dbReference>
<evidence type="ECO:0000313" key="4">
    <source>
        <dbReference type="Proteomes" id="UP000001646"/>
    </source>
</evidence>
<dbReference type="GO" id="GO:0003334">
    <property type="term" value="P:keratinocyte development"/>
    <property type="evidence" value="ECO:0007669"/>
    <property type="project" value="Ensembl"/>
</dbReference>
<dbReference type="GO" id="GO:1904606">
    <property type="term" value="P:fat cell apoptotic process"/>
    <property type="evidence" value="ECO:0007669"/>
    <property type="project" value="Ensembl"/>
</dbReference>
<dbReference type="eggNOG" id="KOG1414">
    <property type="taxonomic scope" value="Eukaryota"/>
</dbReference>
<proteinExistence type="predicted"/>
<dbReference type="InterPro" id="IPR000837">
    <property type="entry name" value="AP-1"/>
</dbReference>
<dbReference type="GO" id="GO:0042593">
    <property type="term" value="P:glucose homeostasis"/>
    <property type="evidence" value="ECO:0007669"/>
    <property type="project" value="Ensembl"/>
</dbReference>
<dbReference type="GO" id="GO:0030282">
    <property type="term" value="P:bone mineralization"/>
    <property type="evidence" value="ECO:0007669"/>
    <property type="project" value="Ensembl"/>
</dbReference>
<dbReference type="GO" id="GO:0050852">
    <property type="term" value="P:T cell receptor signaling pathway"/>
    <property type="evidence" value="ECO:0007669"/>
    <property type="project" value="Ensembl"/>
</dbReference>
<evidence type="ECO:0000259" key="2">
    <source>
        <dbReference type="PROSITE" id="PS50217"/>
    </source>
</evidence>
<dbReference type="GO" id="GO:1901142">
    <property type="term" value="P:insulin metabolic process"/>
    <property type="evidence" value="ECO:0007669"/>
    <property type="project" value="Ensembl"/>
</dbReference>
<dbReference type="GeneTree" id="ENSGT00940000158876"/>
<dbReference type="GO" id="GO:0030316">
    <property type="term" value="P:osteoclast differentiation"/>
    <property type="evidence" value="ECO:0007669"/>
    <property type="project" value="Ensembl"/>
</dbReference>
<dbReference type="GO" id="GO:0005654">
    <property type="term" value="C:nucleoplasm"/>
    <property type="evidence" value="ECO:0007669"/>
    <property type="project" value="Ensembl"/>
</dbReference>
<accession>G1KJ01</accession>
<feature type="domain" description="BZIP" evidence="2">
    <location>
        <begin position="124"/>
        <end position="187"/>
    </location>
</feature>
<dbReference type="PANTHER" id="PTHR23351:SF25">
    <property type="entry name" value="FOS-RELATED ANTIGEN 2"/>
    <property type="match status" value="1"/>
</dbReference>
<dbReference type="STRING" id="28377.ENSACAP00000009333"/>
<dbReference type="GO" id="GO:0048745">
    <property type="term" value="P:smooth muscle tissue development"/>
    <property type="evidence" value="ECO:0007669"/>
    <property type="project" value="Ensembl"/>
</dbReference>
<dbReference type="GO" id="GO:0002437">
    <property type="term" value="P:inflammatory response to antigenic stimulus"/>
    <property type="evidence" value="ECO:0007669"/>
    <property type="project" value="Ensembl"/>
</dbReference>
<dbReference type="GO" id="GO:0035988">
    <property type="term" value="P:chondrocyte proliferation"/>
    <property type="evidence" value="ECO:0007669"/>
    <property type="project" value="Ensembl"/>
</dbReference>
<dbReference type="SMART" id="SM00338">
    <property type="entry name" value="BRLZ"/>
    <property type="match status" value="1"/>
</dbReference>
<dbReference type="Pfam" id="PF00170">
    <property type="entry name" value="bZIP_1"/>
    <property type="match status" value="1"/>
</dbReference>
<dbReference type="GO" id="GO:0030225">
    <property type="term" value="P:macrophage differentiation"/>
    <property type="evidence" value="ECO:0007669"/>
    <property type="project" value="Ensembl"/>
</dbReference>
<dbReference type="PROSITE" id="PS50217">
    <property type="entry name" value="BZIP"/>
    <property type="match status" value="1"/>
</dbReference>
<dbReference type="KEGG" id="acs:100563265"/>
<organism evidence="3 4">
    <name type="scientific">Anolis carolinensis</name>
    <name type="common">Green anole</name>
    <name type="synonym">American chameleon</name>
    <dbReference type="NCBI Taxonomy" id="28377"/>
    <lineage>
        <taxon>Eukaryota</taxon>
        <taxon>Metazoa</taxon>
        <taxon>Chordata</taxon>
        <taxon>Craniata</taxon>
        <taxon>Vertebrata</taxon>
        <taxon>Euteleostomi</taxon>
        <taxon>Lepidosauria</taxon>
        <taxon>Squamata</taxon>
        <taxon>Bifurcata</taxon>
        <taxon>Unidentata</taxon>
        <taxon>Episquamata</taxon>
        <taxon>Toxicofera</taxon>
        <taxon>Iguania</taxon>
        <taxon>Dactyloidae</taxon>
        <taxon>Anolis</taxon>
    </lineage>
</organism>
<sequence>MYQDFPGSFDTSSRGSSGSPGHPDAYPGLATQQKFRVDMPGSSSTFIPTLNAITTSQDLQWMVQPTVITSMPSAYSRSHPYSHALPNLSLSIRGHTALQRPVSLNHGTTVGRRRRDEQLSPEEEEKRRIRRERNKLAAAKCRNRRRELTEKLQAETEELEEEKSILQKEIAELEKEKEKLKFMLMAHTPMCKISPDECRTPPPHNLQTIRTGMSGAVVVKQEPVEEEIPSSSSDLEKGQRSVIKPISIVGGFYGEEPLNTPIVVTSTPAITPGTSNLVFTYPTVLDQESPLSPSESCSKAHRRSSSSGDQSSDSLNSPTLLAL</sequence>
<dbReference type="GO" id="GO:0060427">
    <property type="term" value="P:lung connective tissue development"/>
    <property type="evidence" value="ECO:0007669"/>
    <property type="project" value="Ensembl"/>
</dbReference>
<protein>
    <submittedName>
        <fullName evidence="3">FOS like 2, AP-1 transcription factor subunit</fullName>
    </submittedName>
</protein>
<reference evidence="3 4" key="1">
    <citation type="submission" date="2009-12" db="EMBL/GenBank/DDBJ databases">
        <title>The Genome Sequence of Anolis carolinensis (Green Anole Lizard).</title>
        <authorList>
            <consortium name="The Genome Sequencing Platform"/>
            <person name="Di Palma F."/>
            <person name="Alfoldi J."/>
            <person name="Heiman D."/>
            <person name="Young S."/>
            <person name="Grabherr M."/>
            <person name="Johnson J."/>
            <person name="Lander E.S."/>
            <person name="Lindblad-Toh K."/>
        </authorList>
    </citation>
    <scope>NUCLEOTIDE SEQUENCE [LARGE SCALE GENOMIC DNA]</scope>
    <source>
        <strain evidence="3 4">JBL SC #1</strain>
    </source>
</reference>
<feature type="region of interest" description="Disordered" evidence="1">
    <location>
        <begin position="287"/>
        <end position="323"/>
    </location>
</feature>
<dbReference type="InParanoid" id="G1KJ01"/>
<dbReference type="GO" id="GO:0010467">
    <property type="term" value="P:gene expression"/>
    <property type="evidence" value="ECO:0007669"/>
    <property type="project" value="Ensembl"/>
</dbReference>
<dbReference type="FunCoup" id="G1KJ01">
    <property type="interactions" value="61"/>
</dbReference>
<reference evidence="3" key="3">
    <citation type="submission" date="2025-09" db="UniProtKB">
        <authorList>
            <consortium name="Ensembl"/>
        </authorList>
    </citation>
    <scope>IDENTIFICATION</scope>
</reference>
<dbReference type="GO" id="GO:0001865">
    <property type="term" value="P:NK T cell differentiation"/>
    <property type="evidence" value="ECO:0007669"/>
    <property type="project" value="Ensembl"/>
</dbReference>
<dbReference type="GO" id="GO:1990823">
    <property type="term" value="P:response to leukemia inhibitory factor"/>
    <property type="evidence" value="ECO:0007669"/>
    <property type="project" value="Ensembl"/>
</dbReference>
<dbReference type="GO" id="GO:0003417">
    <property type="term" value="P:growth plate cartilage development"/>
    <property type="evidence" value="ECO:0007669"/>
    <property type="project" value="Ensembl"/>
</dbReference>
<dbReference type="GO" id="GO:0002062">
    <property type="term" value="P:chondrocyte differentiation"/>
    <property type="evidence" value="ECO:0007669"/>
    <property type="project" value="Ensembl"/>
</dbReference>
<dbReference type="InterPro" id="IPR004827">
    <property type="entry name" value="bZIP"/>
</dbReference>
<dbReference type="GO" id="GO:0070254">
    <property type="term" value="P:mucus secretion"/>
    <property type="evidence" value="ECO:0007669"/>
    <property type="project" value="Ensembl"/>
</dbReference>
<dbReference type="AlphaFoldDB" id="G1KJ01"/>
<dbReference type="PRINTS" id="PR00042">
    <property type="entry name" value="LEUZIPPRFOS"/>
</dbReference>
<dbReference type="GO" id="GO:0140459">
    <property type="term" value="P:response to Gram-positive bacterium"/>
    <property type="evidence" value="ECO:0007669"/>
    <property type="project" value="Ensembl"/>
</dbReference>
<dbReference type="Gene3D" id="1.20.5.170">
    <property type="match status" value="1"/>
</dbReference>
<dbReference type="GO" id="GO:0048146">
    <property type="term" value="P:positive regulation of fibroblast proliferation"/>
    <property type="evidence" value="ECO:0007669"/>
    <property type="project" value="Ensembl"/>
</dbReference>
<dbReference type="GO" id="GO:0042100">
    <property type="term" value="P:B cell proliferation"/>
    <property type="evidence" value="ECO:0007669"/>
    <property type="project" value="Ensembl"/>
</dbReference>
<dbReference type="GO" id="GO:0001666">
    <property type="term" value="P:response to hypoxia"/>
    <property type="evidence" value="ECO:0007669"/>
    <property type="project" value="Ensembl"/>
</dbReference>
<dbReference type="GO" id="GO:0045087">
    <property type="term" value="P:innate immune response"/>
    <property type="evidence" value="ECO:0007669"/>
    <property type="project" value="Ensembl"/>
</dbReference>
<name>G1KJ01_ANOCA</name>
<dbReference type="GO" id="GO:0040014">
    <property type="term" value="P:regulation of multicellular organism growth"/>
    <property type="evidence" value="ECO:0007669"/>
    <property type="project" value="Ensembl"/>
</dbReference>
<dbReference type="GO" id="GO:0051384">
    <property type="term" value="P:response to glucocorticoid"/>
    <property type="evidence" value="ECO:0007669"/>
    <property type="project" value="Ensembl"/>
</dbReference>
<dbReference type="GO" id="GO:0000978">
    <property type="term" value="F:RNA polymerase II cis-regulatory region sequence-specific DNA binding"/>
    <property type="evidence" value="ECO:0000318"/>
    <property type="project" value="GO_Central"/>
</dbReference>
<dbReference type="GO" id="GO:0098760">
    <property type="term" value="P:response to interleukin-7"/>
    <property type="evidence" value="ECO:0007669"/>
    <property type="project" value="Ensembl"/>
</dbReference>
<dbReference type="GO" id="GO:1904760">
    <property type="term" value="P:regulation of myofibroblast differentiation"/>
    <property type="evidence" value="ECO:0007669"/>
    <property type="project" value="Ensembl"/>
</dbReference>
<dbReference type="GO" id="GO:0048771">
    <property type="term" value="P:tissue remodeling"/>
    <property type="evidence" value="ECO:0007669"/>
    <property type="project" value="Ensembl"/>
</dbReference>
<dbReference type="GO" id="GO:1904975">
    <property type="term" value="P:response to bleomycin"/>
    <property type="evidence" value="ECO:0007669"/>
    <property type="project" value="Ensembl"/>
</dbReference>
<dbReference type="GO" id="GO:0000981">
    <property type="term" value="F:DNA-binding transcription factor activity, RNA polymerase II-specific"/>
    <property type="evidence" value="ECO:0000318"/>
    <property type="project" value="GO_Central"/>
</dbReference>
<dbReference type="GO" id="GO:0032496">
    <property type="term" value="P:response to lipopolysaccharide"/>
    <property type="evidence" value="ECO:0007669"/>
    <property type="project" value="Ensembl"/>
</dbReference>
<dbReference type="Bgee" id="ENSACAG00000009506">
    <property type="expression patterns" value="Expressed in ovary and 13 other cell types or tissues"/>
</dbReference>
<keyword evidence="4" id="KW-1185">Reference proteome</keyword>
<dbReference type="GO" id="GO:0003682">
    <property type="term" value="F:chromatin binding"/>
    <property type="evidence" value="ECO:0007669"/>
    <property type="project" value="Ensembl"/>
</dbReference>
<dbReference type="GO" id="GO:0035264">
    <property type="term" value="P:multicellular organism growth"/>
    <property type="evidence" value="ECO:0007669"/>
    <property type="project" value="Ensembl"/>
</dbReference>
<evidence type="ECO:0000256" key="1">
    <source>
        <dbReference type="SAM" id="MobiDB-lite"/>
    </source>
</evidence>
<dbReference type="GO" id="GO:0030183">
    <property type="term" value="P:B cell differentiation"/>
    <property type="evidence" value="ECO:0007669"/>
    <property type="project" value="Ensembl"/>
</dbReference>
<dbReference type="GO" id="GO:0006357">
    <property type="term" value="P:regulation of transcription by RNA polymerase II"/>
    <property type="evidence" value="ECO:0000318"/>
    <property type="project" value="GO_Central"/>
</dbReference>
<dbReference type="HOGENOM" id="CLU_049742_2_1_1"/>
<dbReference type="InterPro" id="IPR046347">
    <property type="entry name" value="bZIP_sf"/>
</dbReference>
<dbReference type="GO" id="GO:0009410">
    <property type="term" value="P:response to xenobiotic stimulus"/>
    <property type="evidence" value="ECO:0007669"/>
    <property type="project" value="Ensembl"/>
</dbReference>
<dbReference type="GO" id="GO:0001228">
    <property type="term" value="F:DNA-binding transcription activator activity, RNA polymerase II-specific"/>
    <property type="evidence" value="ECO:0007669"/>
    <property type="project" value="Ensembl"/>
</dbReference>
<dbReference type="SUPFAM" id="SSF57959">
    <property type="entry name" value="Leucine zipper domain"/>
    <property type="match status" value="1"/>
</dbReference>
<dbReference type="GO" id="GO:0060613">
    <property type="term" value="P:fat pad development"/>
    <property type="evidence" value="ECO:0007669"/>
    <property type="project" value="Ensembl"/>
</dbReference>
<dbReference type="GO" id="GO:0000902">
    <property type="term" value="P:cell morphogenesis"/>
    <property type="evidence" value="ECO:0007669"/>
    <property type="project" value="Ensembl"/>
</dbReference>
<gene>
    <name evidence="3" type="primary">FOSL2</name>
</gene>
<dbReference type="GO" id="GO:0030223">
    <property type="term" value="P:neutrophil differentiation"/>
    <property type="evidence" value="ECO:0007669"/>
    <property type="project" value="Ensembl"/>
</dbReference>
<evidence type="ECO:0000313" key="3">
    <source>
        <dbReference type="Ensembl" id="ENSACAP00000009333.3"/>
    </source>
</evidence>
<feature type="compositionally biased region" description="Low complexity" evidence="1">
    <location>
        <begin position="305"/>
        <end position="317"/>
    </location>
</feature>
<dbReference type="GO" id="GO:0035962">
    <property type="term" value="P:response to interleukin-13"/>
    <property type="evidence" value="ECO:0007669"/>
    <property type="project" value="Ensembl"/>
</dbReference>
<dbReference type="GO" id="GO:0048873">
    <property type="term" value="P:homeostasis of number of cells within a tissue"/>
    <property type="evidence" value="ECO:0007669"/>
    <property type="project" value="Ensembl"/>
</dbReference>
<dbReference type="GO" id="GO:0035976">
    <property type="term" value="C:transcription factor AP-1 complex"/>
    <property type="evidence" value="ECO:0007669"/>
    <property type="project" value="Ensembl"/>
</dbReference>
<feature type="region of interest" description="Disordered" evidence="1">
    <location>
        <begin position="107"/>
        <end position="126"/>
    </location>
</feature>
<dbReference type="PROSITE" id="PS00036">
    <property type="entry name" value="BZIP_BASIC"/>
    <property type="match status" value="1"/>
</dbReference>
<dbReference type="GO" id="GO:0032964">
    <property type="term" value="P:collagen biosynthetic process"/>
    <property type="evidence" value="ECO:0007669"/>
    <property type="project" value="Ensembl"/>
</dbReference>
<dbReference type="Proteomes" id="UP000001646">
    <property type="component" value="Chromosome 2"/>
</dbReference>
<feature type="region of interest" description="Disordered" evidence="1">
    <location>
        <begin position="1"/>
        <end position="28"/>
    </location>
</feature>
<dbReference type="Ensembl" id="ENSACAT00000009528.3">
    <property type="protein sequence ID" value="ENSACAP00000009333.3"/>
    <property type="gene ID" value="ENSACAG00000009506.3"/>
</dbReference>
<dbReference type="GO" id="GO:0001649">
    <property type="term" value="P:osteoblast differentiation"/>
    <property type="evidence" value="ECO:0007669"/>
    <property type="project" value="Ensembl"/>
</dbReference>
<dbReference type="OrthoDB" id="5866312at2759"/>
<dbReference type="GO" id="GO:0005634">
    <property type="term" value="C:nucleus"/>
    <property type="evidence" value="ECO:0000318"/>
    <property type="project" value="GO_Central"/>
</dbReference>
<reference evidence="3" key="2">
    <citation type="submission" date="2025-08" db="UniProtKB">
        <authorList>
            <consortium name="Ensembl"/>
        </authorList>
    </citation>
    <scope>IDENTIFICATION</scope>
</reference>
<feature type="compositionally biased region" description="Low complexity" evidence="1">
    <location>
        <begin position="7"/>
        <end position="21"/>
    </location>
</feature>